<accession>A0A4Y5SKN6</accession>
<reference evidence="3 4" key="1">
    <citation type="submission" date="2019-06" db="EMBL/GenBank/DDBJ databases">
        <title>Thermococcus indicus sp. nov., a Fe(III)-reducing hyperthermophilic archaeon isolated from the Onnuri vent field of the Central Indian Ocean ridge.</title>
        <authorList>
            <person name="Lim J.K."/>
            <person name="Kim Y.J."/>
            <person name="Kwon K.K."/>
        </authorList>
    </citation>
    <scope>NUCLEOTIDE SEQUENCE [LARGE SCALE GENOMIC DNA]</scope>
    <source>
        <strain evidence="3 4">IOH1</strain>
    </source>
</reference>
<dbReference type="EMBL" id="CP040846">
    <property type="protein sequence ID" value="QDA31517.1"/>
    <property type="molecule type" value="Genomic_DNA"/>
</dbReference>
<dbReference type="InterPro" id="IPR002931">
    <property type="entry name" value="Transglutaminase-like"/>
</dbReference>
<dbReference type="OrthoDB" id="18481at2157"/>
<protein>
    <recommendedName>
        <fullName evidence="2">Transglutaminase-like domain-containing protein</fullName>
    </recommendedName>
</protein>
<dbReference type="Pfam" id="PF01841">
    <property type="entry name" value="Transglut_core"/>
    <property type="match status" value="1"/>
</dbReference>
<dbReference type="KEGG" id="tic:FH039_07785"/>
<gene>
    <name evidence="3" type="ORF">FH039_07785</name>
</gene>
<dbReference type="SUPFAM" id="SSF49464">
    <property type="entry name" value="Carboxypeptidase regulatory domain-like"/>
    <property type="match status" value="1"/>
</dbReference>
<feature type="transmembrane region" description="Helical" evidence="1">
    <location>
        <begin position="988"/>
        <end position="1005"/>
    </location>
</feature>
<keyword evidence="1" id="KW-1133">Transmembrane helix</keyword>
<dbReference type="SUPFAM" id="SSF54001">
    <property type="entry name" value="Cysteine proteinases"/>
    <property type="match status" value="1"/>
</dbReference>
<proteinExistence type="predicted"/>
<dbReference type="InterPro" id="IPR008969">
    <property type="entry name" value="CarboxyPept-like_regulatory"/>
</dbReference>
<name>A0A4Y5SKN6_9EURY</name>
<dbReference type="PANTHER" id="PTHR42736">
    <property type="entry name" value="PROTEIN-GLUTAMINE GAMMA-GLUTAMYLTRANSFERASE"/>
    <property type="match status" value="1"/>
</dbReference>
<evidence type="ECO:0000259" key="2">
    <source>
        <dbReference type="SMART" id="SM00460"/>
    </source>
</evidence>
<dbReference type="SMART" id="SM00460">
    <property type="entry name" value="TGc"/>
    <property type="match status" value="1"/>
</dbReference>
<sequence length="1186" mass="129338">MRKYISSALILLLTLLLIASINQIPTRLYGASEGVSAGNGSAIAGIESILGVKSPEQSVEKSVMKNGTLDLSRFYPWLNSSTRGVSPRNVSFNLSPEYSNLSYPSPPAGNNSGGAGILTEPESIDLRRNGFCRGDTERIVMTVSGAAHTAYLRGGVYATYLNGTWYRLNETSVPGNRGNLPVLSVEHSEVSDNITVVLASPIIADNLLTALYTEEVSAPGDLRYYDEGHLFGASGIVWNYTFKTVHYIFPNTVLEGAKTTVSTRYLQTPNVSERVLELARNITAGIEGDYLKARAIESYLRMHYEFDMNAPPAPNGIDPLEWFLFHSKRGVCIDFNTAFVILARLNGIPARLVTGYLIKETPAEQAVHPIQAHAWAEVPFEGIGWVTFDATAPAGGLLGQGNGTFGMSESQKPKNRSPAGPDFDILIDPNPVVTDVNKSFRVYITVIPHGLREVNGCKPELGVKISMGGLYSVSSTIAPNITKSFLMKEIPEPGTYHPTVKVVLSYCGTVNGTASRGFTVIVRGGKFSLTAEPENLTLVTGELGRLKIHVIGDGYFGRVNLDVEYPGRYRLLKESGNPDFESDLILTAPSRPGDYTIKITGTSNDTAVVLQVPLRVLGRTRTRITDYPSEILKNQSFWVNGTVTGENGGPVDGPVYVTLNESKDSPGVVVGMGASVNGRFSVECSVPPDLPLGNYQIVAHFEGNDYYLPSNSDPEVIVRDRTTIQIEERVVTKTGKFELGGKLIDSAGNGVPNATIEVNLDGSSRINVTTDSAGVFTAPLLLETPGGHHVLISYGGSRYYLGAEAAVNITAVELNATVPDRWIIGRNITINGSILGIDSGSVSLSTPMGRFTSVLEEGRFNFTVPVNVSPGIYNVFFTYEDVLLESTPVTLASPTNMTVEFGEMREGENATIAVRLVDAFGNPVPGRVIILDLFGNHSARTDMNGTALFAVRPSESGRQGARAVFEGDEFYLPSTAEFEVSVARRPPYALILAGLIILPAGVLVYRRREGLTALRIGITSALRGLEKRRYAPILHPDRRPPVYGEGEKITVTSDVPVELFVDGKPAGTGNRFELVLPRGVHELLAKGEKVMGWVKVWVVDYREEIMRLYDRCFLELARRKGLGGKDLAPEELAHRLRGEYDWDDLKTVTYLFEVARYSLYPVGRREFMEFYQSLSRLVGGDCYEED</sequence>
<dbReference type="RefSeq" id="WP_139680855.1">
    <property type="nucleotide sequence ID" value="NZ_CP040846.1"/>
</dbReference>
<keyword evidence="1" id="KW-0472">Membrane</keyword>
<evidence type="ECO:0000256" key="1">
    <source>
        <dbReference type="SAM" id="Phobius"/>
    </source>
</evidence>
<dbReference type="Proteomes" id="UP000306007">
    <property type="component" value="Chromosome"/>
</dbReference>
<evidence type="ECO:0000313" key="3">
    <source>
        <dbReference type="EMBL" id="QDA31517.1"/>
    </source>
</evidence>
<evidence type="ECO:0000313" key="4">
    <source>
        <dbReference type="Proteomes" id="UP000306007"/>
    </source>
</evidence>
<keyword evidence="4" id="KW-1185">Reference proteome</keyword>
<dbReference type="PANTHER" id="PTHR42736:SF1">
    <property type="entry name" value="PROTEIN-GLUTAMINE GAMMA-GLUTAMYLTRANSFERASE"/>
    <property type="match status" value="1"/>
</dbReference>
<dbReference type="AlphaFoldDB" id="A0A4Y5SKN6"/>
<dbReference type="InterPro" id="IPR038765">
    <property type="entry name" value="Papain-like_cys_pep_sf"/>
</dbReference>
<dbReference type="InterPro" id="IPR052901">
    <property type="entry name" value="Bact_TGase-like"/>
</dbReference>
<dbReference type="GeneID" id="40475075"/>
<dbReference type="Gene3D" id="3.10.620.30">
    <property type="match status" value="1"/>
</dbReference>
<feature type="domain" description="Transglutaminase-like" evidence="2">
    <location>
        <begin position="324"/>
        <end position="392"/>
    </location>
</feature>
<organism evidence="3 4">
    <name type="scientific">Thermococcus indicus</name>
    <dbReference type="NCBI Taxonomy" id="2586643"/>
    <lineage>
        <taxon>Archaea</taxon>
        <taxon>Methanobacteriati</taxon>
        <taxon>Methanobacteriota</taxon>
        <taxon>Thermococci</taxon>
        <taxon>Thermococcales</taxon>
        <taxon>Thermococcaceae</taxon>
        <taxon>Thermococcus</taxon>
    </lineage>
</organism>
<keyword evidence="1" id="KW-0812">Transmembrane</keyword>